<keyword evidence="1" id="KW-0469">Meiosis</keyword>
<dbReference type="EMBL" id="JAWDJR010000020">
    <property type="protein sequence ID" value="KAK9956331.1"/>
    <property type="molecule type" value="Genomic_DNA"/>
</dbReference>
<keyword evidence="5" id="KW-1185">Reference proteome</keyword>
<dbReference type="GO" id="GO:0000800">
    <property type="term" value="C:lateral element"/>
    <property type="evidence" value="ECO:0007669"/>
    <property type="project" value="TreeGrafter"/>
</dbReference>
<name>A0AAW1Z4L2_CULAL</name>
<protein>
    <recommendedName>
        <fullName evidence="6">Meiosis-specific protein MEI4</fullName>
    </recommendedName>
</protein>
<comment type="caution">
    <text evidence="4">The sequence shown here is derived from an EMBL/GenBank/DDBJ whole genome shotgun (WGS) entry which is preliminary data.</text>
</comment>
<proteinExistence type="inferred from homology"/>
<reference evidence="4 5" key="1">
    <citation type="submission" date="2024-05" db="EMBL/GenBank/DDBJ databases">
        <title>A high-quality chromosomal-level genome assembly of Topmouth culter (Culter alburnus).</title>
        <authorList>
            <person name="Zhao H."/>
        </authorList>
    </citation>
    <scope>NUCLEOTIDE SEQUENCE [LARGE SCALE GENOMIC DNA]</scope>
    <source>
        <strain evidence="4">CATC2023</strain>
        <tissue evidence="4">Muscle</tissue>
    </source>
</reference>
<evidence type="ECO:0000256" key="1">
    <source>
        <dbReference type="ARBA" id="ARBA00023254"/>
    </source>
</evidence>
<accession>A0AAW1Z4L2</accession>
<dbReference type="GO" id="GO:0048477">
    <property type="term" value="P:oogenesis"/>
    <property type="evidence" value="ECO:0007669"/>
    <property type="project" value="TreeGrafter"/>
</dbReference>
<dbReference type="GO" id="GO:0042138">
    <property type="term" value="P:meiotic DNA double-strand break formation"/>
    <property type="evidence" value="ECO:0007669"/>
    <property type="project" value="InterPro"/>
</dbReference>
<organism evidence="4 5">
    <name type="scientific">Culter alburnus</name>
    <name type="common">Topmouth culter</name>
    <dbReference type="NCBI Taxonomy" id="194366"/>
    <lineage>
        <taxon>Eukaryota</taxon>
        <taxon>Metazoa</taxon>
        <taxon>Chordata</taxon>
        <taxon>Craniata</taxon>
        <taxon>Vertebrata</taxon>
        <taxon>Euteleostomi</taxon>
        <taxon>Actinopterygii</taxon>
        <taxon>Neopterygii</taxon>
        <taxon>Teleostei</taxon>
        <taxon>Ostariophysi</taxon>
        <taxon>Cypriniformes</taxon>
        <taxon>Xenocyprididae</taxon>
        <taxon>Xenocypridinae</taxon>
        <taxon>Culter</taxon>
    </lineage>
</organism>
<evidence type="ECO:0000313" key="4">
    <source>
        <dbReference type="EMBL" id="KAK9956331.1"/>
    </source>
</evidence>
<feature type="region of interest" description="Disordered" evidence="3">
    <location>
        <begin position="86"/>
        <end position="114"/>
    </location>
</feature>
<dbReference type="Pfam" id="PF13971">
    <property type="entry name" value="Mei4"/>
    <property type="match status" value="1"/>
</dbReference>
<dbReference type="GO" id="GO:0007283">
    <property type="term" value="P:spermatogenesis"/>
    <property type="evidence" value="ECO:0007669"/>
    <property type="project" value="TreeGrafter"/>
</dbReference>
<dbReference type="InterPro" id="IPR025888">
    <property type="entry name" value="MEI4"/>
</dbReference>
<evidence type="ECO:0008006" key="6">
    <source>
        <dbReference type="Google" id="ProtNLM"/>
    </source>
</evidence>
<evidence type="ECO:0000256" key="2">
    <source>
        <dbReference type="ARBA" id="ARBA00093453"/>
    </source>
</evidence>
<dbReference type="Proteomes" id="UP001479290">
    <property type="component" value="Unassembled WGS sequence"/>
</dbReference>
<dbReference type="PANTHER" id="PTHR28575:SF1">
    <property type="entry name" value="MEIOSIS-SPECIFIC PROTEIN MEI4"/>
    <property type="match status" value="1"/>
</dbReference>
<dbReference type="PANTHER" id="PTHR28575">
    <property type="entry name" value="MEIOSIS-SPECIFIC PROTEIN MEI4"/>
    <property type="match status" value="1"/>
</dbReference>
<gene>
    <name evidence="4" type="ORF">ABG768_014073</name>
</gene>
<dbReference type="GO" id="GO:0006310">
    <property type="term" value="P:DNA recombination"/>
    <property type="evidence" value="ECO:0007669"/>
    <property type="project" value="InterPro"/>
</dbReference>
<comment type="similarity">
    <text evidence="2">Belongs to the MEI4L family.</text>
</comment>
<evidence type="ECO:0000313" key="5">
    <source>
        <dbReference type="Proteomes" id="UP001479290"/>
    </source>
</evidence>
<evidence type="ECO:0000256" key="3">
    <source>
        <dbReference type="SAM" id="MobiDB-lite"/>
    </source>
</evidence>
<sequence length="376" mass="42963">MEEKSASFRQGTVSWYIRISRLAVAVAVIKSKPSGGARQFAEALADRLRQQDEGWRSKAQGLHEDLLHVRQELLLTRLLFKTRSNTEPGQGQEIAKALSQDDPQQLKGDSGCDTDNSSETQIYIAKGPCLPPTPPNSQNFPLQDRQWRQDHRMLKHMQFLQCLSGLRRVCELSLCRDGDVVWDSVVQLLDSVVEVFRQAHVGQPLHHPEQLHHATQMVAQTLSLGGTRHGCSVQHFSKVEDLLMEMISLLLNNQQFNAFSVHGVLSECLLALGGSCVLRTSFIQLLMSQTIQLAQQLWETCEKSREELQHQMDWIRYQNSFYVFWMLEQLAQDTDCNVNQELLIHLETKALTLADEFPLFSLYMWRIGGLFRVGHR</sequence>
<dbReference type="AlphaFoldDB" id="A0AAW1Z4L2"/>
<dbReference type="GO" id="GO:0007129">
    <property type="term" value="P:homologous chromosome pairing at meiosis"/>
    <property type="evidence" value="ECO:0007669"/>
    <property type="project" value="TreeGrafter"/>
</dbReference>